<dbReference type="PANTHER" id="PTHR24241">
    <property type="entry name" value="NEUROPEPTIDE RECEPTOR-RELATED G-PROTEIN COUPLED RECEPTOR"/>
    <property type="match status" value="1"/>
</dbReference>
<dbReference type="InterPro" id="IPR000276">
    <property type="entry name" value="GPCR_Rhodpsn"/>
</dbReference>
<feature type="domain" description="G-protein coupled receptors family 1 profile" evidence="8">
    <location>
        <begin position="1"/>
        <end position="283"/>
    </location>
</feature>
<feature type="transmembrane region" description="Helical" evidence="7">
    <location>
        <begin position="147"/>
        <end position="173"/>
    </location>
</feature>
<keyword evidence="6" id="KW-0675">Receptor</keyword>
<dbReference type="Proteomes" id="UP000038040">
    <property type="component" value="Unplaced"/>
</dbReference>
<dbReference type="GO" id="GO:0005886">
    <property type="term" value="C:plasma membrane"/>
    <property type="evidence" value="ECO:0007669"/>
    <property type="project" value="UniProtKB-SubCell"/>
</dbReference>
<dbReference type="Gene3D" id="1.20.1070.10">
    <property type="entry name" value="Rhodopsin 7-helix transmembrane proteins"/>
    <property type="match status" value="1"/>
</dbReference>
<evidence type="ECO:0000256" key="2">
    <source>
        <dbReference type="ARBA" id="ARBA00022475"/>
    </source>
</evidence>
<dbReference type="WBParaSite" id="DME_0000237301-mRNA-1">
    <property type="protein sequence ID" value="DME_0000237301-mRNA-1"/>
    <property type="gene ID" value="DME_0000237301"/>
</dbReference>
<reference evidence="9 11" key="2">
    <citation type="submission" date="2018-11" db="EMBL/GenBank/DDBJ databases">
        <authorList>
            <consortium name="Pathogen Informatics"/>
        </authorList>
    </citation>
    <scope>NUCLEOTIDE SEQUENCE [LARGE SCALE GENOMIC DNA]</scope>
</reference>
<keyword evidence="3 7" id="KW-0812">Transmembrane</keyword>
<evidence type="ECO:0000256" key="6">
    <source>
        <dbReference type="ARBA" id="ARBA00023170"/>
    </source>
</evidence>
<evidence type="ECO:0000256" key="3">
    <source>
        <dbReference type="ARBA" id="ARBA00022692"/>
    </source>
</evidence>
<dbReference type="EMBL" id="UYYG01001157">
    <property type="protein sequence ID" value="VDN56760.1"/>
    <property type="molecule type" value="Genomic_DNA"/>
</dbReference>
<evidence type="ECO:0000259" key="8">
    <source>
        <dbReference type="PROSITE" id="PS50262"/>
    </source>
</evidence>
<dbReference type="GO" id="GO:0004930">
    <property type="term" value="F:G protein-coupled receptor activity"/>
    <property type="evidence" value="ECO:0007669"/>
    <property type="project" value="InterPro"/>
</dbReference>
<keyword evidence="11" id="KW-1185">Reference proteome</keyword>
<evidence type="ECO:0000256" key="7">
    <source>
        <dbReference type="SAM" id="Phobius"/>
    </source>
</evidence>
<evidence type="ECO:0000256" key="4">
    <source>
        <dbReference type="ARBA" id="ARBA00022989"/>
    </source>
</evidence>
<organism evidence="10 12">
    <name type="scientific">Dracunculus medinensis</name>
    <name type="common">Guinea worm</name>
    <dbReference type="NCBI Taxonomy" id="318479"/>
    <lineage>
        <taxon>Eukaryota</taxon>
        <taxon>Metazoa</taxon>
        <taxon>Ecdysozoa</taxon>
        <taxon>Nematoda</taxon>
        <taxon>Chromadorea</taxon>
        <taxon>Rhabditida</taxon>
        <taxon>Spirurina</taxon>
        <taxon>Dracunculoidea</taxon>
        <taxon>Dracunculidae</taxon>
        <taxon>Dracunculus</taxon>
    </lineage>
</organism>
<feature type="transmembrane region" description="Helical" evidence="7">
    <location>
        <begin position="258"/>
        <end position="288"/>
    </location>
</feature>
<protein>
    <submittedName>
        <fullName evidence="12">G_PROTEIN_RECEP_F1_2 domain-containing protein</fullName>
    </submittedName>
</protein>
<evidence type="ECO:0000313" key="12">
    <source>
        <dbReference type="WBParaSite" id="DME_0000237301-mRNA-1"/>
    </source>
</evidence>
<evidence type="ECO:0000313" key="10">
    <source>
        <dbReference type="Proteomes" id="UP000038040"/>
    </source>
</evidence>
<dbReference type="GO" id="GO:0042277">
    <property type="term" value="F:peptide binding"/>
    <property type="evidence" value="ECO:0007669"/>
    <property type="project" value="TreeGrafter"/>
</dbReference>
<feature type="transmembrane region" description="Helical" evidence="7">
    <location>
        <begin position="99"/>
        <end position="120"/>
    </location>
</feature>
<reference evidence="12" key="1">
    <citation type="submission" date="2017-02" db="UniProtKB">
        <authorList>
            <consortium name="WormBaseParasite"/>
        </authorList>
    </citation>
    <scope>IDENTIFICATION</scope>
</reference>
<accession>A0A0N4U648</accession>
<evidence type="ECO:0000313" key="11">
    <source>
        <dbReference type="Proteomes" id="UP000274756"/>
    </source>
</evidence>
<evidence type="ECO:0000256" key="5">
    <source>
        <dbReference type="ARBA" id="ARBA00023136"/>
    </source>
</evidence>
<gene>
    <name evidence="9" type="ORF">DME_LOCUS6733</name>
</gene>
<dbReference type="Pfam" id="PF00001">
    <property type="entry name" value="7tm_1"/>
    <property type="match status" value="1"/>
</dbReference>
<dbReference type="OrthoDB" id="6435638at2759"/>
<keyword evidence="4 7" id="KW-1133">Transmembrane helix</keyword>
<dbReference type="PROSITE" id="PS50262">
    <property type="entry name" value="G_PROTEIN_RECEP_F1_2"/>
    <property type="match status" value="1"/>
</dbReference>
<keyword evidence="5 7" id="KW-0472">Membrane</keyword>
<dbReference type="InterPro" id="IPR017452">
    <property type="entry name" value="GPCR_Rhodpsn_7TM"/>
</dbReference>
<evidence type="ECO:0000256" key="1">
    <source>
        <dbReference type="ARBA" id="ARBA00004651"/>
    </source>
</evidence>
<comment type="subcellular location">
    <subcellularLocation>
        <location evidence="1">Cell membrane</location>
        <topology evidence="1">Multi-pass membrane protein</topology>
    </subcellularLocation>
</comment>
<dbReference type="PANTHER" id="PTHR24241:SF59">
    <property type="entry name" value="ADIPOKINETIC HORMONE RECEPTOR, ISOFORM C"/>
    <property type="match status" value="1"/>
</dbReference>
<evidence type="ECO:0000313" key="9">
    <source>
        <dbReference type="EMBL" id="VDN56760.1"/>
    </source>
</evidence>
<sequence length="327" mass="37841">MFLILHRNLRSNRMNHIYVLLLHMNIADLIVTFEYLPKQIIHIYTIYWYGGDFLCKIGRFTDMFGVSLSSSVLICVCIDRQLSVSRPFSVIQGLQRNKTMLIVAWVTAVIISAPQLAIFIEATHPCNKAIIQCVARDYIGLLDTRIVLAYTFLTALYIYFIPLIVILFCCSIIHYRLKLSLNLESNGLGPLLSSTNLMDFHRVTNARLNNLRRAKAKTIRMTLGIVSFFLVCWTPYYIAVTIRFIDVNYKTGQLNKRIVLPAILFKILYMFAMLNSSFNAYVYGYFALNIKKELKSLKDFWFGSKQRFSEHQPYSSFIKKKISNSVI</sequence>
<dbReference type="SUPFAM" id="SSF81321">
    <property type="entry name" value="Family A G protein-coupled receptor-like"/>
    <property type="match status" value="1"/>
</dbReference>
<dbReference type="GO" id="GO:0032870">
    <property type="term" value="P:cellular response to hormone stimulus"/>
    <property type="evidence" value="ECO:0007669"/>
    <property type="project" value="TreeGrafter"/>
</dbReference>
<dbReference type="PRINTS" id="PR00237">
    <property type="entry name" value="GPCRRHODOPSN"/>
</dbReference>
<name>A0A0N4U648_DRAME</name>
<feature type="transmembrane region" description="Helical" evidence="7">
    <location>
        <begin position="219"/>
        <end position="238"/>
    </location>
</feature>
<dbReference type="STRING" id="318479.A0A0N4U648"/>
<proteinExistence type="predicted"/>
<dbReference type="Proteomes" id="UP000274756">
    <property type="component" value="Unassembled WGS sequence"/>
</dbReference>
<keyword evidence="2" id="KW-1003">Cell membrane</keyword>
<dbReference type="AlphaFoldDB" id="A0A0N4U648"/>